<keyword evidence="2" id="KW-1133">Transmembrane helix</keyword>
<dbReference type="Pfam" id="PF19609">
    <property type="entry name" value="DUF6114"/>
    <property type="match status" value="1"/>
</dbReference>
<keyword evidence="2" id="KW-0472">Membrane</keyword>
<dbReference type="AlphaFoldDB" id="A0A7Y2M018"/>
<keyword evidence="2" id="KW-0812">Transmembrane</keyword>
<evidence type="ECO:0000256" key="2">
    <source>
        <dbReference type="SAM" id="Phobius"/>
    </source>
</evidence>
<evidence type="ECO:0000256" key="1">
    <source>
        <dbReference type="SAM" id="MobiDB-lite"/>
    </source>
</evidence>
<feature type="transmembrane region" description="Helical" evidence="2">
    <location>
        <begin position="12"/>
        <end position="32"/>
    </location>
</feature>
<proteinExistence type="predicted"/>
<dbReference type="InterPro" id="IPR046096">
    <property type="entry name" value="DUF6114"/>
</dbReference>
<dbReference type="EMBL" id="JABEMB010000011">
    <property type="protein sequence ID" value="NNH03991.1"/>
    <property type="molecule type" value="Genomic_DNA"/>
</dbReference>
<feature type="non-terminal residue" evidence="3">
    <location>
        <position position="163"/>
    </location>
</feature>
<dbReference type="Proteomes" id="UP000543598">
    <property type="component" value="Unassembled WGS sequence"/>
</dbReference>
<feature type="region of interest" description="Disordered" evidence="1">
    <location>
        <begin position="118"/>
        <end position="163"/>
    </location>
</feature>
<evidence type="ECO:0000313" key="3">
    <source>
        <dbReference type="EMBL" id="NNH03991.1"/>
    </source>
</evidence>
<protein>
    <submittedName>
        <fullName evidence="3">Uncharacterized protein</fullName>
    </submittedName>
</protein>
<reference evidence="3 4" key="1">
    <citation type="submission" date="2020-05" db="EMBL/GenBank/DDBJ databases">
        <title>MicrobeNet Type strains.</title>
        <authorList>
            <person name="Nicholson A.C."/>
        </authorList>
    </citation>
    <scope>NUCLEOTIDE SEQUENCE [LARGE SCALE GENOMIC DNA]</scope>
    <source>
        <strain evidence="3 4">JCM 14282</strain>
    </source>
</reference>
<comment type="caution">
    <text evidence="3">The sequence shown here is derived from an EMBL/GenBank/DDBJ whole genome shotgun (WGS) entry which is preliminary data.</text>
</comment>
<sequence length="163" mass="16655">MRAALAWARRRPSIGGLLTVLSALVLFFSGRLEVGGMEVQVGMPGMQTTILPVVLAVAGALAVVMPAHHVFYGVVVLAASLYSLVAVNLGGYVVGMVLGCVGGIVIVSWMPRRAIAAGSGRPAPGDEAPGGDTSGPATMRSADDEGQADATRSARRARLRSAT</sequence>
<feature type="transmembrane region" description="Helical" evidence="2">
    <location>
        <begin position="93"/>
        <end position="111"/>
    </location>
</feature>
<feature type="transmembrane region" description="Helical" evidence="2">
    <location>
        <begin position="44"/>
        <end position="63"/>
    </location>
</feature>
<feature type="compositionally biased region" description="Basic residues" evidence="1">
    <location>
        <begin position="153"/>
        <end position="163"/>
    </location>
</feature>
<name>A0A7Y2M018_9MICO</name>
<evidence type="ECO:0000313" key="4">
    <source>
        <dbReference type="Proteomes" id="UP000543598"/>
    </source>
</evidence>
<dbReference type="RefSeq" id="WP_170283226.1">
    <property type="nucleotide sequence ID" value="NZ_JABEMB010000011.1"/>
</dbReference>
<keyword evidence="4" id="KW-1185">Reference proteome</keyword>
<accession>A0A7Y2M018</accession>
<gene>
    <name evidence="3" type="ORF">HLA99_09045</name>
</gene>
<organism evidence="3 4">
    <name type="scientific">Microbacterium ulmi</name>
    <dbReference type="NCBI Taxonomy" id="179095"/>
    <lineage>
        <taxon>Bacteria</taxon>
        <taxon>Bacillati</taxon>
        <taxon>Actinomycetota</taxon>
        <taxon>Actinomycetes</taxon>
        <taxon>Micrococcales</taxon>
        <taxon>Microbacteriaceae</taxon>
        <taxon>Microbacterium</taxon>
    </lineage>
</organism>